<evidence type="ECO:0000256" key="1">
    <source>
        <dbReference type="SAM" id="MobiDB-lite"/>
    </source>
</evidence>
<organism evidence="2 3">
    <name type="scientific">Robbsia betulipollinis</name>
    <dbReference type="NCBI Taxonomy" id="2981849"/>
    <lineage>
        <taxon>Bacteria</taxon>
        <taxon>Pseudomonadati</taxon>
        <taxon>Pseudomonadota</taxon>
        <taxon>Betaproteobacteria</taxon>
        <taxon>Burkholderiales</taxon>
        <taxon>Burkholderiaceae</taxon>
        <taxon>Robbsia</taxon>
    </lineage>
</organism>
<dbReference type="InterPro" id="IPR006944">
    <property type="entry name" value="Phage/GTA_portal"/>
</dbReference>
<dbReference type="EMBL" id="JAPMXC010000010">
    <property type="protein sequence ID" value="MCY0389622.1"/>
    <property type="molecule type" value="Genomic_DNA"/>
</dbReference>
<evidence type="ECO:0000313" key="3">
    <source>
        <dbReference type="Proteomes" id="UP001082899"/>
    </source>
</evidence>
<gene>
    <name evidence="2" type="ORF">OVY01_20965</name>
</gene>
<name>A0ABT3ZT22_9BURK</name>
<protein>
    <submittedName>
        <fullName evidence="2">Phage portal protein</fullName>
    </submittedName>
</protein>
<dbReference type="Proteomes" id="UP001082899">
    <property type="component" value="Unassembled WGS sequence"/>
</dbReference>
<comment type="caution">
    <text evidence="2">The sequence shown here is derived from an EMBL/GenBank/DDBJ whole genome shotgun (WGS) entry which is preliminary data.</text>
</comment>
<evidence type="ECO:0000313" key="2">
    <source>
        <dbReference type="EMBL" id="MCY0389622.1"/>
    </source>
</evidence>
<feature type="region of interest" description="Disordered" evidence="1">
    <location>
        <begin position="277"/>
        <end position="300"/>
    </location>
</feature>
<dbReference type="RefSeq" id="WP_267849515.1">
    <property type="nucleotide sequence ID" value="NZ_JAPMXC010000010.1"/>
</dbReference>
<proteinExistence type="predicted"/>
<keyword evidence="3" id="KW-1185">Reference proteome</keyword>
<dbReference type="NCBIfam" id="TIGR01537">
    <property type="entry name" value="portal_HK97"/>
    <property type="match status" value="1"/>
</dbReference>
<dbReference type="Pfam" id="PF04860">
    <property type="entry name" value="Phage_portal"/>
    <property type="match status" value="1"/>
</dbReference>
<accession>A0ABT3ZT22</accession>
<sequence length="300" mass="32759">MAGSKKPGRVKSALLNWMGVPIGLTDGTFWQEWFGSKSASGKNVSVDTAMQLSAVWACIRLLSETVSTLPLKVYRKQADGSRAIATDHPLYRLLSQSPNLEMTPGRFMLFIVASICLRGNAFVEKIMIGARVVALNPLLPQNVVVKRLDNGQLQYTYTDSSGERTIPVKNMMHIRGFGLDGICGMHPIREGRELFGSAMAAEEAAAKIFAQGMQSSGFLSSENTLRPDQRDQIRKNLATFMGSTNAGKLMVLESGLKYQGITMDPEAAQMLETRAMNVERKRPASTSSPSDLKARGLPIS</sequence>
<dbReference type="InterPro" id="IPR006427">
    <property type="entry name" value="Portal_HK97"/>
</dbReference>
<reference evidence="2" key="1">
    <citation type="submission" date="2022-11" db="EMBL/GenBank/DDBJ databases">
        <title>Robbsia betulipollinis sp. nov., isolated from pollen of birch (Betula pendula).</title>
        <authorList>
            <person name="Shi H."/>
            <person name="Ambika Manirajan B."/>
            <person name="Ratering S."/>
            <person name="Geissler-Plaum R."/>
            <person name="Schnell S."/>
        </authorList>
    </citation>
    <scope>NUCLEOTIDE SEQUENCE</scope>
    <source>
        <strain evidence="2">Bb-Pol-6</strain>
    </source>
</reference>